<dbReference type="Proteomes" id="UP000009226">
    <property type="component" value="Chromosome"/>
</dbReference>
<evidence type="ECO:0000313" key="11">
    <source>
        <dbReference type="EMBL" id="AEF93482.1"/>
    </source>
</evidence>
<dbReference type="STRING" id="868595.Desca_0592"/>
<dbReference type="InterPro" id="IPR015422">
    <property type="entry name" value="PyrdxlP-dep_Trfase_small"/>
</dbReference>
<dbReference type="Pfam" id="PF00155">
    <property type="entry name" value="Aminotran_1_2"/>
    <property type="match status" value="1"/>
</dbReference>
<dbReference type="GO" id="GO:0030170">
    <property type="term" value="F:pyridoxal phosphate binding"/>
    <property type="evidence" value="ECO:0007669"/>
    <property type="project" value="InterPro"/>
</dbReference>
<dbReference type="InterPro" id="IPR004838">
    <property type="entry name" value="NHTrfase_class1_PyrdxlP-BS"/>
</dbReference>
<dbReference type="SUPFAM" id="SSF53383">
    <property type="entry name" value="PLP-dependent transferases"/>
    <property type="match status" value="1"/>
</dbReference>
<dbReference type="GO" id="GO:0009236">
    <property type="term" value="P:cobalamin biosynthetic process"/>
    <property type="evidence" value="ECO:0007669"/>
    <property type="project" value="UniProtKB-UniPathway"/>
</dbReference>
<keyword evidence="5" id="KW-0169">Cobalamin biosynthesis</keyword>
<dbReference type="Gene3D" id="3.90.1150.10">
    <property type="entry name" value="Aspartate Aminotransferase, domain 1"/>
    <property type="match status" value="1"/>
</dbReference>
<evidence type="ECO:0000256" key="6">
    <source>
        <dbReference type="ARBA" id="ARBA00022898"/>
    </source>
</evidence>
<evidence type="ECO:0000256" key="4">
    <source>
        <dbReference type="ARBA" id="ARBA00012285"/>
    </source>
</evidence>
<dbReference type="eggNOG" id="COG0079">
    <property type="taxonomic scope" value="Bacteria"/>
</dbReference>
<dbReference type="HOGENOM" id="CLU_017584_3_2_9"/>
<evidence type="ECO:0000256" key="7">
    <source>
        <dbReference type="ARBA" id="ARBA00023239"/>
    </source>
</evidence>
<accession>F6B837</accession>
<dbReference type="PANTHER" id="PTHR42885">
    <property type="entry name" value="HISTIDINOL-PHOSPHATE AMINOTRANSFERASE-RELATED"/>
    <property type="match status" value="1"/>
</dbReference>
<evidence type="ECO:0000313" key="12">
    <source>
        <dbReference type="Proteomes" id="UP000009226"/>
    </source>
</evidence>
<dbReference type="InterPro" id="IPR004839">
    <property type="entry name" value="Aminotransferase_I/II_large"/>
</dbReference>
<proteinExistence type="predicted"/>
<dbReference type="UniPathway" id="UPA00148"/>
<keyword evidence="6" id="KW-0663">Pyridoxal phosphate</keyword>
<evidence type="ECO:0000256" key="9">
    <source>
        <dbReference type="ARBA" id="ARBA00048531"/>
    </source>
</evidence>
<comment type="cofactor">
    <cofactor evidence="1">
        <name>pyridoxal 5'-phosphate</name>
        <dbReference type="ChEBI" id="CHEBI:597326"/>
    </cofactor>
</comment>
<comment type="pathway">
    <text evidence="3">Cofactor biosynthesis; adenosylcobalamin biosynthesis.</text>
</comment>
<name>F6B837_DESCC</name>
<evidence type="ECO:0000256" key="2">
    <source>
        <dbReference type="ARBA" id="ARBA00003444"/>
    </source>
</evidence>
<dbReference type="EMBL" id="CP002736">
    <property type="protein sequence ID" value="AEF93482.1"/>
    <property type="molecule type" value="Genomic_DNA"/>
</dbReference>
<gene>
    <name evidence="11" type="ordered locus">Desca_0592</name>
</gene>
<evidence type="ECO:0000256" key="1">
    <source>
        <dbReference type="ARBA" id="ARBA00001933"/>
    </source>
</evidence>
<evidence type="ECO:0000256" key="8">
    <source>
        <dbReference type="ARBA" id="ARBA00029996"/>
    </source>
</evidence>
<dbReference type="AlphaFoldDB" id="F6B837"/>
<dbReference type="Gene3D" id="3.40.640.10">
    <property type="entry name" value="Type I PLP-dependent aspartate aminotransferase-like (Major domain)"/>
    <property type="match status" value="1"/>
</dbReference>
<dbReference type="EC" id="4.1.1.81" evidence="4"/>
<organism evidence="11 12">
    <name type="scientific">Desulfotomaculum nigrificans (strain DSM 14880 / VKM B-2319 / CO-1-SRB)</name>
    <name type="common">Desulfotomaculum carboxydivorans</name>
    <dbReference type="NCBI Taxonomy" id="868595"/>
    <lineage>
        <taxon>Bacteria</taxon>
        <taxon>Bacillati</taxon>
        <taxon>Bacillota</taxon>
        <taxon>Clostridia</taxon>
        <taxon>Eubacteriales</taxon>
        <taxon>Desulfotomaculaceae</taxon>
        <taxon>Desulfotomaculum</taxon>
    </lineage>
</organism>
<evidence type="ECO:0000259" key="10">
    <source>
        <dbReference type="Pfam" id="PF00155"/>
    </source>
</evidence>
<dbReference type="InterPro" id="IPR015421">
    <property type="entry name" value="PyrdxlP-dep_Trfase_major"/>
</dbReference>
<feature type="domain" description="Aminotransferase class I/classII large" evidence="10">
    <location>
        <begin position="23"/>
        <end position="348"/>
    </location>
</feature>
<dbReference type="NCBIfam" id="TIGR01140">
    <property type="entry name" value="L_thr_O3P_dcar"/>
    <property type="match status" value="1"/>
</dbReference>
<dbReference type="InterPro" id="IPR005860">
    <property type="entry name" value="CobD"/>
</dbReference>
<protein>
    <recommendedName>
        <fullName evidence="4">threonine-phosphate decarboxylase</fullName>
        <ecNumber evidence="4">4.1.1.81</ecNumber>
    </recommendedName>
    <alternativeName>
        <fullName evidence="8">L-threonine-O-3-phosphate decarboxylase</fullName>
    </alternativeName>
</protein>
<dbReference type="InterPro" id="IPR015424">
    <property type="entry name" value="PyrdxlP-dep_Trfase"/>
</dbReference>
<dbReference type="CDD" id="cd00609">
    <property type="entry name" value="AAT_like"/>
    <property type="match status" value="1"/>
</dbReference>
<dbReference type="PANTHER" id="PTHR42885:SF1">
    <property type="entry name" value="THREONINE-PHOSPHATE DECARBOXYLASE"/>
    <property type="match status" value="1"/>
</dbReference>
<keyword evidence="7" id="KW-0456">Lyase</keyword>
<reference evidence="11" key="1">
    <citation type="submission" date="2011-05" db="EMBL/GenBank/DDBJ databases">
        <title>Complete sequence of Desulfotomaculum carboxydivorans CO-1-SRB.</title>
        <authorList>
            <consortium name="US DOE Joint Genome Institute"/>
            <person name="Lucas S."/>
            <person name="Han J."/>
            <person name="Lapidus A."/>
            <person name="Cheng J.-F."/>
            <person name="Goodwin L."/>
            <person name="Pitluck S."/>
            <person name="Peters L."/>
            <person name="Mikhailova N."/>
            <person name="Lu M."/>
            <person name="Han C."/>
            <person name="Tapia R."/>
            <person name="Land M."/>
            <person name="Hauser L."/>
            <person name="Kyrpides N."/>
            <person name="Ivanova N."/>
            <person name="Pagani I."/>
            <person name="Stams A."/>
            <person name="Plugge C."/>
            <person name="Muyzer G."/>
            <person name="Kuever J."/>
            <person name="Parshina S."/>
            <person name="Ivanova A."/>
            <person name="Nazina T."/>
            <person name="Woyke T."/>
        </authorList>
    </citation>
    <scope>NUCLEOTIDE SEQUENCE [LARGE SCALE GENOMIC DNA]</scope>
    <source>
        <strain evidence="11">CO-1-SRB</strain>
    </source>
</reference>
<evidence type="ECO:0000256" key="3">
    <source>
        <dbReference type="ARBA" id="ARBA00004953"/>
    </source>
</evidence>
<dbReference type="GO" id="GO:0048472">
    <property type="term" value="F:threonine-phosphate decarboxylase activity"/>
    <property type="evidence" value="ECO:0007669"/>
    <property type="project" value="UniProtKB-EC"/>
</dbReference>
<dbReference type="KEGG" id="dca:Desca_0592"/>
<comment type="function">
    <text evidence="2">Decarboxylates L-threonine-O-3-phosphate to yield (R)-1-amino-2-propanol O-2-phosphate, the precursor for the linkage between the nucleotide loop and the corrin ring in cobalamin.</text>
</comment>
<dbReference type="RefSeq" id="WP_013809723.1">
    <property type="nucleotide sequence ID" value="NC_015565.1"/>
</dbReference>
<comment type="catalytic activity">
    <reaction evidence="9">
        <text>O-phospho-L-threonine + H(+) = (R)-1-aminopropan-2-yl phosphate + CO2</text>
        <dbReference type="Rhea" id="RHEA:11492"/>
        <dbReference type="ChEBI" id="CHEBI:15378"/>
        <dbReference type="ChEBI" id="CHEBI:16526"/>
        <dbReference type="ChEBI" id="CHEBI:58563"/>
        <dbReference type="ChEBI" id="CHEBI:58675"/>
        <dbReference type="EC" id="4.1.1.81"/>
    </reaction>
</comment>
<sequence length="356" mass="39466">MEQPGHGGNVWLAEQIYRIKKEHIIDFSANINPLGPSPKALTAIQQALPSIKHYPDPEAGGLRAAISHTIGLPEEHLIMGNGAAELIYALGRVLRTRRVLLPVPTFSEYAGGLAGVDLVPVPLDRECDFNLQVSNIARLLQSGDLVIICNPNNPTGQLVPGDQLRWLLRRARELGAWLMVDEAFMDFVQPEQSLLPDIPRHSNLIIVRSLTKFYALPGLRLGYLAAAPDMVQRLTDILPPWRVNTLAQVAGLASLADQAYQTSTRQIITAQREFLTRGLAQIPGLRPLPAAANFILVDCRDSGYQDRQIQNYLGPRGILIRPCHNFAGLSHNYFRVAVRLAHENEVLLQHLRELLA</sequence>
<dbReference type="PROSITE" id="PS00105">
    <property type="entry name" value="AA_TRANSFER_CLASS_1"/>
    <property type="match status" value="1"/>
</dbReference>
<keyword evidence="12" id="KW-1185">Reference proteome</keyword>
<evidence type="ECO:0000256" key="5">
    <source>
        <dbReference type="ARBA" id="ARBA00022573"/>
    </source>
</evidence>